<dbReference type="Gene3D" id="3.30.450.20">
    <property type="entry name" value="PAS domain"/>
    <property type="match status" value="1"/>
</dbReference>
<dbReference type="PANTHER" id="PTHR43711">
    <property type="entry name" value="TWO-COMPONENT HISTIDINE KINASE"/>
    <property type="match status" value="1"/>
</dbReference>
<dbReference type="Proteomes" id="UP000184550">
    <property type="component" value="Unassembled WGS sequence"/>
</dbReference>
<feature type="transmembrane region" description="Helical" evidence="7">
    <location>
        <begin position="142"/>
        <end position="172"/>
    </location>
</feature>
<feature type="transmembrane region" description="Helical" evidence="7">
    <location>
        <begin position="112"/>
        <end position="130"/>
    </location>
</feature>
<dbReference type="InterPro" id="IPR004358">
    <property type="entry name" value="Sig_transdc_His_kin-like_C"/>
</dbReference>
<dbReference type="SUPFAM" id="SSF55874">
    <property type="entry name" value="ATPase domain of HSP90 chaperone/DNA topoisomerase II/histidine kinase"/>
    <property type="match status" value="1"/>
</dbReference>
<feature type="domain" description="Histidine kinase" evidence="8">
    <location>
        <begin position="381"/>
        <end position="605"/>
    </location>
</feature>
<dbReference type="SMART" id="SM00091">
    <property type="entry name" value="PAS"/>
    <property type="match status" value="1"/>
</dbReference>
<keyword evidence="4" id="KW-0808">Transferase</keyword>
<dbReference type="InterPro" id="IPR001610">
    <property type="entry name" value="PAC"/>
</dbReference>
<dbReference type="SMART" id="SM00387">
    <property type="entry name" value="HATPase_c"/>
    <property type="match status" value="1"/>
</dbReference>
<evidence type="ECO:0000256" key="7">
    <source>
        <dbReference type="SAM" id="Phobius"/>
    </source>
</evidence>
<dbReference type="InterPro" id="IPR036097">
    <property type="entry name" value="HisK_dim/P_sf"/>
</dbReference>
<keyword evidence="5 11" id="KW-0418">Kinase</keyword>
<feature type="domain" description="PAS" evidence="9">
    <location>
        <begin position="236"/>
        <end position="277"/>
    </location>
</feature>
<keyword evidence="12" id="KW-1185">Reference proteome</keyword>
<evidence type="ECO:0000256" key="6">
    <source>
        <dbReference type="ARBA" id="ARBA00023012"/>
    </source>
</evidence>
<feature type="transmembrane region" description="Helical" evidence="7">
    <location>
        <begin position="86"/>
        <end position="103"/>
    </location>
</feature>
<dbReference type="InterPro" id="IPR000700">
    <property type="entry name" value="PAS-assoc_C"/>
</dbReference>
<evidence type="ECO:0000259" key="10">
    <source>
        <dbReference type="PROSITE" id="PS50113"/>
    </source>
</evidence>
<dbReference type="InterPro" id="IPR036890">
    <property type="entry name" value="HATPase_C_sf"/>
</dbReference>
<accession>A0A7Z9BZG8</accession>
<dbReference type="AlphaFoldDB" id="A0A7Z9BZG8"/>
<dbReference type="Gene3D" id="3.30.565.10">
    <property type="entry name" value="Histidine kinase-like ATPase, C-terminal domain"/>
    <property type="match status" value="1"/>
</dbReference>
<evidence type="ECO:0000313" key="11">
    <source>
        <dbReference type="EMBL" id="VXD25676.1"/>
    </source>
</evidence>
<dbReference type="InterPro" id="IPR050736">
    <property type="entry name" value="Sensor_HK_Regulatory"/>
</dbReference>
<dbReference type="PROSITE" id="PS50109">
    <property type="entry name" value="HIS_KIN"/>
    <property type="match status" value="1"/>
</dbReference>
<dbReference type="RefSeq" id="WP_083626937.1">
    <property type="nucleotide sequence ID" value="NZ_LR734888.1"/>
</dbReference>
<evidence type="ECO:0000256" key="1">
    <source>
        <dbReference type="ARBA" id="ARBA00000085"/>
    </source>
</evidence>
<keyword evidence="6" id="KW-0902">Two-component regulatory system</keyword>
<feature type="transmembrane region" description="Helical" evidence="7">
    <location>
        <begin position="52"/>
        <end position="74"/>
    </location>
</feature>
<dbReference type="SUPFAM" id="SSF55785">
    <property type="entry name" value="PYP-like sensor domain (PAS domain)"/>
    <property type="match status" value="1"/>
</dbReference>
<keyword evidence="7" id="KW-0812">Transmembrane</keyword>
<dbReference type="GO" id="GO:0000155">
    <property type="term" value="F:phosphorelay sensor kinase activity"/>
    <property type="evidence" value="ECO:0007669"/>
    <property type="project" value="InterPro"/>
</dbReference>
<protein>
    <recommendedName>
        <fullName evidence="2">histidine kinase</fullName>
        <ecNumber evidence="2">2.7.13.3</ecNumber>
    </recommendedName>
</protein>
<dbReference type="CDD" id="cd00082">
    <property type="entry name" value="HisKA"/>
    <property type="match status" value="1"/>
</dbReference>
<dbReference type="SMART" id="SM00388">
    <property type="entry name" value="HisKA"/>
    <property type="match status" value="1"/>
</dbReference>
<dbReference type="PANTHER" id="PTHR43711:SF26">
    <property type="entry name" value="SENSOR HISTIDINE KINASE RCSC"/>
    <property type="match status" value="1"/>
</dbReference>
<evidence type="ECO:0000313" key="12">
    <source>
        <dbReference type="Proteomes" id="UP000184550"/>
    </source>
</evidence>
<comment type="caution">
    <text evidence="11">The sequence shown here is derived from an EMBL/GenBank/DDBJ whole genome shotgun (WGS) entry which is preliminary data.</text>
</comment>
<name>A0A7Z9BZG8_9CYAN</name>
<dbReference type="EMBL" id="CZCU02000169">
    <property type="protein sequence ID" value="VXD25676.1"/>
    <property type="molecule type" value="Genomic_DNA"/>
</dbReference>
<feature type="transmembrane region" description="Helical" evidence="7">
    <location>
        <begin position="192"/>
        <end position="212"/>
    </location>
</feature>
<dbReference type="Pfam" id="PF13426">
    <property type="entry name" value="PAS_9"/>
    <property type="match status" value="1"/>
</dbReference>
<dbReference type="CDD" id="cd00130">
    <property type="entry name" value="PAS"/>
    <property type="match status" value="1"/>
</dbReference>
<dbReference type="SUPFAM" id="SSF47384">
    <property type="entry name" value="Homodimeric domain of signal transducing histidine kinase"/>
    <property type="match status" value="1"/>
</dbReference>
<dbReference type="InterPro" id="IPR003661">
    <property type="entry name" value="HisK_dim/P_dom"/>
</dbReference>
<dbReference type="PROSITE" id="PS50113">
    <property type="entry name" value="PAC"/>
    <property type="match status" value="1"/>
</dbReference>
<dbReference type="EC" id="2.7.13.3" evidence="2"/>
<dbReference type="PROSITE" id="PS50112">
    <property type="entry name" value="PAS"/>
    <property type="match status" value="1"/>
</dbReference>
<dbReference type="OrthoDB" id="8477705at2"/>
<dbReference type="Pfam" id="PF02518">
    <property type="entry name" value="HATPase_c"/>
    <property type="match status" value="1"/>
</dbReference>
<reference evidence="11" key="1">
    <citation type="submission" date="2019-10" db="EMBL/GenBank/DDBJ databases">
        <authorList>
            <consortium name="Genoscope - CEA"/>
            <person name="William W."/>
        </authorList>
    </citation>
    <scope>NUCLEOTIDE SEQUENCE [LARGE SCALE GENOMIC DNA]</scope>
    <source>
        <strain evidence="11">BBR_PRJEB10992</strain>
    </source>
</reference>
<dbReference type="Gene3D" id="1.10.287.130">
    <property type="match status" value="1"/>
</dbReference>
<evidence type="ECO:0000256" key="5">
    <source>
        <dbReference type="ARBA" id="ARBA00022777"/>
    </source>
</evidence>
<dbReference type="InterPro" id="IPR005467">
    <property type="entry name" value="His_kinase_dom"/>
</dbReference>
<dbReference type="InterPro" id="IPR035965">
    <property type="entry name" value="PAS-like_dom_sf"/>
</dbReference>
<dbReference type="NCBIfam" id="TIGR00229">
    <property type="entry name" value="sensory_box"/>
    <property type="match status" value="1"/>
</dbReference>
<comment type="catalytic activity">
    <reaction evidence="1">
        <text>ATP + protein L-histidine = ADP + protein N-phospho-L-histidine.</text>
        <dbReference type="EC" id="2.7.13.3"/>
    </reaction>
</comment>
<keyword evidence="7" id="KW-0472">Membrane</keyword>
<dbReference type="Pfam" id="PF00512">
    <property type="entry name" value="HisKA"/>
    <property type="match status" value="1"/>
</dbReference>
<gene>
    <name evidence="11" type="ORF">PL8927_900049</name>
</gene>
<evidence type="ECO:0000256" key="4">
    <source>
        <dbReference type="ARBA" id="ARBA00022679"/>
    </source>
</evidence>
<proteinExistence type="predicted"/>
<sequence length="616" mass="70559">MLETLRNKFTQLRIIQGLFNYLKSVNVVPEYDNTLKHLSYERWRHNFLLVRLHLAFSIGICIYSSAIFINLLRFILWDEPFLDQNLYLQIFASLGLLICLKLLKTSWGNQHLGVLFLGLGVSLQLSKQIIQTAHGNVKPDLFAWVLTFVSQATLIPVQLIWHLISQFIILGYYFGINKLFGHKIIPPNSDSLMLLLFLFWTCLICNLSVYLYENLQRTWFNSRKKLEQAYEQLTVTEAKYRSIFENSLEGLFQSTPDGRFISANSALAGIYGYLSPEDLIQNLSHIPDQIYVNPKRRQEFVCLINQQGTVLGFESQVYRADGSIIWISENARAIRDSKGKIIAYEGDVKDITQRKYSEEEIQKALHKEKELNQLKSRFVSMISHEFRTPLTTILASAEALEHYSYKWDEDKKLTYLRRIQTTVHHLTELLNDVLLIGQGEAQKIPFHPSLMNLETFCSSLIQEMQIGLEDTKQLHFVPPEPQSMDSLTSPTQVYLDERLLRHILYNLIGNAIKYSSPVGNIELKLDYNQSQAILTLKDEGIGIPKEDQSHLFEPFHRAKNVGVIPGTGLGLTIVKKSVELQGGMIQVQSKIGLGTTVTVIFPLSGERITDEQNISD</sequence>
<dbReference type="SMART" id="SM00086">
    <property type="entry name" value="PAC"/>
    <property type="match status" value="1"/>
</dbReference>
<dbReference type="InterPro" id="IPR003594">
    <property type="entry name" value="HATPase_dom"/>
</dbReference>
<keyword evidence="7" id="KW-1133">Transmembrane helix</keyword>
<dbReference type="CDD" id="cd00075">
    <property type="entry name" value="HATPase"/>
    <property type="match status" value="1"/>
</dbReference>
<dbReference type="InterPro" id="IPR000014">
    <property type="entry name" value="PAS"/>
</dbReference>
<evidence type="ECO:0000256" key="2">
    <source>
        <dbReference type="ARBA" id="ARBA00012438"/>
    </source>
</evidence>
<evidence type="ECO:0000259" key="8">
    <source>
        <dbReference type="PROSITE" id="PS50109"/>
    </source>
</evidence>
<evidence type="ECO:0000259" key="9">
    <source>
        <dbReference type="PROSITE" id="PS50112"/>
    </source>
</evidence>
<feature type="domain" description="PAC" evidence="10">
    <location>
        <begin position="311"/>
        <end position="363"/>
    </location>
</feature>
<dbReference type="PRINTS" id="PR00344">
    <property type="entry name" value="BCTRLSENSOR"/>
</dbReference>
<organism evidence="11 12">
    <name type="scientific">Planktothrix serta PCC 8927</name>
    <dbReference type="NCBI Taxonomy" id="671068"/>
    <lineage>
        <taxon>Bacteria</taxon>
        <taxon>Bacillati</taxon>
        <taxon>Cyanobacteriota</taxon>
        <taxon>Cyanophyceae</taxon>
        <taxon>Oscillatoriophycideae</taxon>
        <taxon>Oscillatoriales</taxon>
        <taxon>Microcoleaceae</taxon>
        <taxon>Planktothrix</taxon>
    </lineage>
</organism>
<keyword evidence="3" id="KW-0597">Phosphoprotein</keyword>
<evidence type="ECO:0000256" key="3">
    <source>
        <dbReference type="ARBA" id="ARBA00022553"/>
    </source>
</evidence>